<dbReference type="InterPro" id="IPR014710">
    <property type="entry name" value="RmlC-like_jellyroll"/>
</dbReference>
<dbReference type="OrthoDB" id="190787at2"/>
<dbReference type="EMBL" id="BFBB01000004">
    <property type="protein sequence ID" value="GBF50359.1"/>
    <property type="molecule type" value="Genomic_DNA"/>
</dbReference>
<dbReference type="AlphaFoldDB" id="A0A2P2E0G2"/>
<protein>
    <submittedName>
        <fullName evidence="2">cAMP-binding protein</fullName>
    </submittedName>
</protein>
<gene>
    <name evidence="2" type="ORF">LPTSP4_18840</name>
</gene>
<evidence type="ECO:0000313" key="2">
    <source>
        <dbReference type="EMBL" id="GBF50359.1"/>
    </source>
</evidence>
<sequence length="89" mass="10018">MRGKSPKATKSPPNVARNSEKPSFVSGYPSDERLVSFSDSELLRISKSDLYKFFDERPEIGRFVLNVKILASYLGMEPETFSKSLAQLT</sequence>
<dbReference type="Gene3D" id="2.60.120.10">
    <property type="entry name" value="Jelly Rolls"/>
    <property type="match status" value="1"/>
</dbReference>
<reference evidence="2 3" key="1">
    <citation type="submission" date="2018-02" db="EMBL/GenBank/DDBJ databases">
        <title>Novel Leptospira species isolated from soil and water in Japan.</title>
        <authorList>
            <person name="Nakao R."/>
            <person name="Masuzawa T."/>
        </authorList>
    </citation>
    <scope>NUCLEOTIDE SEQUENCE [LARGE SCALE GENOMIC DNA]</scope>
    <source>
        <strain evidence="2 3">YH101</strain>
    </source>
</reference>
<dbReference type="Proteomes" id="UP000245133">
    <property type="component" value="Unassembled WGS sequence"/>
</dbReference>
<evidence type="ECO:0000256" key="1">
    <source>
        <dbReference type="SAM" id="MobiDB-lite"/>
    </source>
</evidence>
<name>A0A2P2E0G2_9LEPT</name>
<dbReference type="RefSeq" id="WP_108976194.1">
    <property type="nucleotide sequence ID" value="NZ_BFBB01000004.1"/>
</dbReference>
<evidence type="ECO:0000313" key="3">
    <source>
        <dbReference type="Proteomes" id="UP000245133"/>
    </source>
</evidence>
<proteinExistence type="predicted"/>
<dbReference type="InterPro" id="IPR018490">
    <property type="entry name" value="cNMP-bd_dom_sf"/>
</dbReference>
<organism evidence="2 3">
    <name type="scientific">Leptospira ryugenii</name>
    <dbReference type="NCBI Taxonomy" id="1917863"/>
    <lineage>
        <taxon>Bacteria</taxon>
        <taxon>Pseudomonadati</taxon>
        <taxon>Spirochaetota</taxon>
        <taxon>Spirochaetia</taxon>
        <taxon>Leptospirales</taxon>
        <taxon>Leptospiraceae</taxon>
        <taxon>Leptospira</taxon>
    </lineage>
</organism>
<dbReference type="SUPFAM" id="SSF51206">
    <property type="entry name" value="cAMP-binding domain-like"/>
    <property type="match status" value="1"/>
</dbReference>
<comment type="caution">
    <text evidence="2">The sequence shown here is derived from an EMBL/GenBank/DDBJ whole genome shotgun (WGS) entry which is preliminary data.</text>
</comment>
<accession>A0A2P2E0G2</accession>
<keyword evidence="3" id="KW-1185">Reference proteome</keyword>
<feature type="region of interest" description="Disordered" evidence="1">
    <location>
        <begin position="1"/>
        <end position="27"/>
    </location>
</feature>